<dbReference type="Pfam" id="PF04326">
    <property type="entry name" value="SLFN_AlbA_2"/>
    <property type="match status" value="1"/>
</dbReference>
<dbReference type="Gene3D" id="3.30.565.60">
    <property type="match status" value="1"/>
</dbReference>
<proteinExistence type="predicted"/>
<dbReference type="RefSeq" id="WP_242975161.1">
    <property type="nucleotide sequence ID" value="NZ_FZOJ01000017.1"/>
</dbReference>
<gene>
    <name evidence="2" type="ORF">SAMN05446037_101753</name>
</gene>
<keyword evidence="2" id="KW-0238">DNA-binding</keyword>
<organism evidence="2 3">
    <name type="scientific">Anaerovirgula multivorans</name>
    <dbReference type="NCBI Taxonomy" id="312168"/>
    <lineage>
        <taxon>Bacteria</taxon>
        <taxon>Bacillati</taxon>
        <taxon>Bacillota</taxon>
        <taxon>Clostridia</taxon>
        <taxon>Peptostreptococcales</taxon>
        <taxon>Natronincolaceae</taxon>
        <taxon>Anaerovirgula</taxon>
    </lineage>
</organism>
<dbReference type="Proteomes" id="UP000198304">
    <property type="component" value="Unassembled WGS sequence"/>
</dbReference>
<evidence type="ECO:0000313" key="3">
    <source>
        <dbReference type="Proteomes" id="UP000198304"/>
    </source>
</evidence>
<dbReference type="InterPro" id="IPR038475">
    <property type="entry name" value="RecG_C_sf"/>
</dbReference>
<dbReference type="PANTHER" id="PTHR30595:SF6">
    <property type="entry name" value="SCHLAFEN ALBA-2 DOMAIN-CONTAINING PROTEIN"/>
    <property type="match status" value="1"/>
</dbReference>
<keyword evidence="3" id="KW-1185">Reference proteome</keyword>
<dbReference type="EMBL" id="FZOJ01000017">
    <property type="protein sequence ID" value="SNS69481.1"/>
    <property type="molecule type" value="Genomic_DNA"/>
</dbReference>
<dbReference type="InterPro" id="IPR038461">
    <property type="entry name" value="Schlafen_AlbA_2_dom_sf"/>
</dbReference>
<dbReference type="Gene3D" id="3.30.950.30">
    <property type="entry name" value="Schlafen, AAA domain"/>
    <property type="match status" value="1"/>
</dbReference>
<dbReference type="InterPro" id="IPR007421">
    <property type="entry name" value="Schlafen_AlbA_2_dom"/>
</dbReference>
<feature type="domain" description="Schlafen AlbA-2" evidence="1">
    <location>
        <begin position="8"/>
        <end position="125"/>
    </location>
</feature>
<dbReference type="GO" id="GO:0003677">
    <property type="term" value="F:DNA binding"/>
    <property type="evidence" value="ECO:0007669"/>
    <property type="project" value="UniProtKB-KW"/>
</dbReference>
<name>A0A239GKG7_9FIRM</name>
<evidence type="ECO:0000259" key="1">
    <source>
        <dbReference type="Pfam" id="PF04326"/>
    </source>
</evidence>
<sequence length="288" mass="32735">MSGFQIKETNRIELKRELNDKLEKEVVGFLNYHEGGTIYIGIDDDGNLIGLENVDDVQLKVKDRIKNNIIPSTLGLFDVICETNKGKSYIKINIASGPEKPYYIKKYGMSPKACSIRIGSSTESMSHNTIEELFAGRTRNSIGKIKSPKQELSFEQLKIFYEENGFYLNEHFVNNLELLTDEGKYKYVAYLLADVNGTSIKVAKYSGDDRYELIDNNEFGYCSLIKAAKCVLDKLEVENRTFAKITSKEREEKNLVDKIALREAVINAIVHNDYSNEIPPKVEIFQTG</sequence>
<evidence type="ECO:0000313" key="2">
    <source>
        <dbReference type="EMBL" id="SNS69481.1"/>
    </source>
</evidence>
<protein>
    <submittedName>
        <fullName evidence="2">Putative DNA-binding domain-containing protein</fullName>
    </submittedName>
</protein>
<dbReference type="AlphaFoldDB" id="A0A239GKG7"/>
<dbReference type="PANTHER" id="PTHR30595">
    <property type="entry name" value="GLPR-RELATED TRANSCRIPTIONAL REPRESSOR"/>
    <property type="match status" value="1"/>
</dbReference>
<reference evidence="2 3" key="1">
    <citation type="submission" date="2017-06" db="EMBL/GenBank/DDBJ databases">
        <authorList>
            <person name="Kim H.J."/>
            <person name="Triplett B.A."/>
        </authorList>
    </citation>
    <scope>NUCLEOTIDE SEQUENCE [LARGE SCALE GENOMIC DNA]</scope>
    <source>
        <strain evidence="2 3">SCA</strain>
    </source>
</reference>
<accession>A0A239GKG7</accession>